<evidence type="ECO:0000313" key="1">
    <source>
        <dbReference type="EMBL" id="GBO04307.1"/>
    </source>
</evidence>
<gene>
    <name evidence="1" type="ORF">AVEN_105009_1</name>
</gene>
<keyword evidence="2" id="KW-1185">Reference proteome</keyword>
<organism evidence="1 2">
    <name type="scientific">Araneus ventricosus</name>
    <name type="common">Orbweaver spider</name>
    <name type="synonym">Epeira ventricosa</name>
    <dbReference type="NCBI Taxonomy" id="182803"/>
    <lineage>
        <taxon>Eukaryota</taxon>
        <taxon>Metazoa</taxon>
        <taxon>Ecdysozoa</taxon>
        <taxon>Arthropoda</taxon>
        <taxon>Chelicerata</taxon>
        <taxon>Arachnida</taxon>
        <taxon>Araneae</taxon>
        <taxon>Araneomorphae</taxon>
        <taxon>Entelegynae</taxon>
        <taxon>Araneoidea</taxon>
        <taxon>Araneidae</taxon>
        <taxon>Araneus</taxon>
    </lineage>
</organism>
<dbReference type="Proteomes" id="UP000499080">
    <property type="component" value="Unassembled WGS sequence"/>
</dbReference>
<name>A0A4Y2TY73_ARAVE</name>
<accession>A0A4Y2TY73</accession>
<dbReference type="AlphaFoldDB" id="A0A4Y2TY73"/>
<evidence type="ECO:0000313" key="2">
    <source>
        <dbReference type="Proteomes" id="UP000499080"/>
    </source>
</evidence>
<protein>
    <submittedName>
        <fullName evidence="1">Uncharacterized protein</fullName>
    </submittedName>
</protein>
<reference evidence="1 2" key="1">
    <citation type="journal article" date="2019" name="Sci. Rep.">
        <title>Orb-weaving spider Araneus ventricosus genome elucidates the spidroin gene catalogue.</title>
        <authorList>
            <person name="Kono N."/>
            <person name="Nakamura H."/>
            <person name="Ohtoshi R."/>
            <person name="Moran D.A.P."/>
            <person name="Shinohara A."/>
            <person name="Yoshida Y."/>
            <person name="Fujiwara M."/>
            <person name="Mori M."/>
            <person name="Tomita M."/>
            <person name="Arakawa K."/>
        </authorList>
    </citation>
    <scope>NUCLEOTIDE SEQUENCE [LARGE SCALE GENOMIC DNA]</scope>
</reference>
<proteinExistence type="predicted"/>
<comment type="caution">
    <text evidence="1">The sequence shown here is derived from an EMBL/GenBank/DDBJ whole genome shotgun (WGS) entry which is preliminary data.</text>
</comment>
<dbReference type="EMBL" id="BGPR01031314">
    <property type="protein sequence ID" value="GBO04307.1"/>
    <property type="molecule type" value="Genomic_DNA"/>
</dbReference>
<sequence>MCQTCLHGCSSLKSGFEPGTSGPKVETLPPGHYYLSTFWEKIWFLQKPNTKEKKIKSSDKKLQPMFKQSLLLFQNSRGRLFKNLNMELTKKDTAASIIKYEHFSSNKSSG</sequence>